<comment type="subcellular location">
    <subcellularLocation>
        <location evidence="2">Cell membrane</location>
        <topology evidence="2">Lipid-anchor</topology>
    </subcellularLocation>
</comment>
<evidence type="ECO:0000313" key="4">
    <source>
        <dbReference type="Proteomes" id="UP000321413"/>
    </source>
</evidence>
<accession>A0A5C7G332</accession>
<keyword evidence="2" id="KW-0564">Palmitate</keyword>
<reference evidence="3 4" key="1">
    <citation type="submission" date="2019-08" db="EMBL/GenBank/DDBJ databases">
        <title>Massilia golmudensis sp. nov., isolated from sand in the Qinghai-Tibetan Plateau.</title>
        <authorList>
            <person name="Zhang B."/>
        </authorList>
    </citation>
    <scope>NUCLEOTIDE SEQUENCE [LARGE SCALE GENOMIC DNA]</scope>
    <source>
        <strain evidence="3 4">GEM5</strain>
    </source>
</reference>
<dbReference type="NCBIfam" id="TIGR01845">
    <property type="entry name" value="outer_NodT"/>
    <property type="match status" value="1"/>
</dbReference>
<dbReference type="InterPro" id="IPR010131">
    <property type="entry name" value="MdtP/NodT-like"/>
</dbReference>
<dbReference type="GO" id="GO:0015562">
    <property type="term" value="F:efflux transmembrane transporter activity"/>
    <property type="evidence" value="ECO:0007669"/>
    <property type="project" value="InterPro"/>
</dbReference>
<feature type="chain" id="PRO_5023153106" evidence="2">
    <location>
        <begin position="30"/>
        <end position="485"/>
    </location>
</feature>
<keyword evidence="2" id="KW-1134">Transmembrane beta strand</keyword>
<evidence type="ECO:0000313" key="3">
    <source>
        <dbReference type="EMBL" id="TXF97907.1"/>
    </source>
</evidence>
<keyword evidence="2" id="KW-0732">Signal</keyword>
<keyword evidence="2" id="KW-0812">Transmembrane</keyword>
<comment type="caution">
    <text evidence="3">The sequence shown here is derived from an EMBL/GenBank/DDBJ whole genome shotgun (WGS) entry which is preliminary data.</text>
</comment>
<comment type="similarity">
    <text evidence="1 2">Belongs to the outer membrane factor (OMF) (TC 1.B.17) family.</text>
</comment>
<dbReference type="InterPro" id="IPR003423">
    <property type="entry name" value="OMP_efflux"/>
</dbReference>
<sequence length="485" mass="50127">MKVPVFPIKQSIALAAALLAAGCAAPLPALPGPDTQPAASWHAPLPHGGSVADLRRWWERFDDPLLLALIDAAQEASPTLAQTGANLADARAARVAGGAALLPSLDLAASASRERPESTAPVAQVSSLGLQAAWELDLSGANRAGRDASAARLDGASALWHEARVSVAAETARLYVELRSCEAHLAQAGIDARSRGETARLTEAATAAGVQAPSATQLARASAAEGQVALLRQQAQCELLVKALVALAAQDEPALRRQLEAATARLPEPAAIEVRTVPALALAQRPDLHAAARDVEAAAFDAAQAQARRWPRVTLAGSIGALRSSSLGVSSEGGTWSVGPVAVTFPLFDGGVRRADAAAARERYRAATAVYAGRLRTAVQEVEGAMVTLDSSARRGSVAVAAVDGYGRAYAATFASYQVGASSLFDLEDARRSLRAANSALVDQRSERLLAWIALYRALGGGWSPTDAIASSVSPSDAPTDPRNP</sequence>
<keyword evidence="4" id="KW-1185">Reference proteome</keyword>
<dbReference type="Gene3D" id="1.20.1600.10">
    <property type="entry name" value="Outer membrane efflux proteins (OEP)"/>
    <property type="match status" value="1"/>
</dbReference>
<evidence type="ECO:0000256" key="1">
    <source>
        <dbReference type="ARBA" id="ARBA00007613"/>
    </source>
</evidence>
<dbReference type="SUPFAM" id="SSF56954">
    <property type="entry name" value="Outer membrane efflux proteins (OEP)"/>
    <property type="match status" value="1"/>
</dbReference>
<keyword evidence="2" id="KW-0449">Lipoprotein</keyword>
<gene>
    <name evidence="3" type="ORF">FVD38_18245</name>
</gene>
<keyword evidence="2" id="KW-0472">Membrane</keyword>
<feature type="signal peptide" evidence="2">
    <location>
        <begin position="1"/>
        <end position="29"/>
    </location>
</feature>
<dbReference type="AlphaFoldDB" id="A0A5C7G332"/>
<dbReference type="Proteomes" id="UP000321413">
    <property type="component" value="Unassembled WGS sequence"/>
</dbReference>
<name>A0A5C7G332_9BURK</name>
<proteinExistence type="inferred from homology"/>
<organism evidence="3 4">
    <name type="scientific">Massilia arenae</name>
    <dbReference type="NCBI Taxonomy" id="2603288"/>
    <lineage>
        <taxon>Bacteria</taxon>
        <taxon>Pseudomonadati</taxon>
        <taxon>Pseudomonadota</taxon>
        <taxon>Betaproteobacteria</taxon>
        <taxon>Burkholderiales</taxon>
        <taxon>Oxalobacteraceae</taxon>
        <taxon>Telluria group</taxon>
        <taxon>Massilia</taxon>
    </lineage>
</organism>
<dbReference type="PANTHER" id="PTHR30203:SF29">
    <property type="entry name" value="PROTEIN CYAE"/>
    <property type="match status" value="1"/>
</dbReference>
<dbReference type="Pfam" id="PF02321">
    <property type="entry name" value="OEP"/>
    <property type="match status" value="2"/>
</dbReference>
<dbReference type="EMBL" id="VPFD01000021">
    <property type="protein sequence ID" value="TXF97907.1"/>
    <property type="molecule type" value="Genomic_DNA"/>
</dbReference>
<dbReference type="PROSITE" id="PS51257">
    <property type="entry name" value="PROKAR_LIPOPROTEIN"/>
    <property type="match status" value="1"/>
</dbReference>
<dbReference type="Gene3D" id="2.20.200.10">
    <property type="entry name" value="Outer membrane efflux proteins (OEP)"/>
    <property type="match status" value="1"/>
</dbReference>
<evidence type="ECO:0000256" key="2">
    <source>
        <dbReference type="RuleBase" id="RU362097"/>
    </source>
</evidence>
<protein>
    <submittedName>
        <fullName evidence="3">Efflux transporter outer membrane subunit</fullName>
    </submittedName>
</protein>
<dbReference type="GO" id="GO:0005886">
    <property type="term" value="C:plasma membrane"/>
    <property type="evidence" value="ECO:0007669"/>
    <property type="project" value="UniProtKB-SubCell"/>
</dbReference>
<dbReference type="PANTHER" id="PTHR30203">
    <property type="entry name" value="OUTER MEMBRANE CATION EFFLUX PROTEIN"/>
    <property type="match status" value="1"/>
</dbReference>